<dbReference type="Gene3D" id="2.60.120.280">
    <property type="entry name" value="Regulatory protein AraC"/>
    <property type="match status" value="1"/>
</dbReference>
<dbReference type="SUPFAM" id="SSF46689">
    <property type="entry name" value="Homeodomain-like"/>
    <property type="match status" value="2"/>
</dbReference>
<keyword evidence="1" id="KW-0805">Transcription regulation</keyword>
<gene>
    <name evidence="5" type="ORF">EAV92_10740</name>
</gene>
<dbReference type="KEGG" id="coh:EAV92_10740"/>
<proteinExistence type="predicted"/>
<dbReference type="InterPro" id="IPR009057">
    <property type="entry name" value="Homeodomain-like_sf"/>
</dbReference>
<evidence type="ECO:0000256" key="2">
    <source>
        <dbReference type="ARBA" id="ARBA00023125"/>
    </source>
</evidence>
<dbReference type="AlphaFoldDB" id="A0A3G3JZS9"/>
<reference evidence="5 6" key="1">
    <citation type="submission" date="2018-10" db="EMBL/GenBank/DDBJ databases">
        <title>Genome Sequence of Cohnella sp.</title>
        <authorList>
            <person name="Srinivasan S."/>
            <person name="Kim M.K."/>
        </authorList>
    </citation>
    <scope>NUCLEOTIDE SEQUENCE [LARGE SCALE GENOMIC DNA]</scope>
    <source>
        <strain evidence="5 6">18JY8-7</strain>
    </source>
</reference>
<keyword evidence="3" id="KW-0804">Transcription</keyword>
<dbReference type="GO" id="GO:0043565">
    <property type="term" value="F:sequence-specific DNA binding"/>
    <property type="evidence" value="ECO:0007669"/>
    <property type="project" value="InterPro"/>
</dbReference>
<dbReference type="SMART" id="SM00342">
    <property type="entry name" value="HTH_ARAC"/>
    <property type="match status" value="1"/>
</dbReference>
<dbReference type="InterPro" id="IPR018060">
    <property type="entry name" value="HTH_AraC"/>
</dbReference>
<keyword evidence="2" id="KW-0238">DNA-binding</keyword>
<sequence length="268" mass="30256">MKEHSYGGIMTGHFYENDSYGIKRPDGMDNWLIAYTLEGEGFFRTPSGEKSCGPGEIALLRKGVPHAYGTQPGNFWHFMWAHFDRLPETGLLPDEEALICKIPSGELQRRILRIFRTLVRDSRERGGYWQELCENQLSSILLLTADQLTEQLDPRVSQVKRLLSARMKEPLSVNELASSVGLSASRLSHLFKSETGGSVLDTLNAMRLEQAALLMVHAGRTASEAAYDVGFQSYNHFAALFRKRFGKSPNAYRKDIEKNRMEPSAPRD</sequence>
<evidence type="ECO:0000313" key="5">
    <source>
        <dbReference type="EMBL" id="AYQ72999.1"/>
    </source>
</evidence>
<dbReference type="PANTHER" id="PTHR43280:SF30">
    <property type="entry name" value="MMSAB OPERON REGULATORY PROTEIN"/>
    <property type="match status" value="1"/>
</dbReference>
<dbReference type="Proteomes" id="UP000269097">
    <property type="component" value="Chromosome"/>
</dbReference>
<dbReference type="SUPFAM" id="SSF51215">
    <property type="entry name" value="Regulatory protein AraC"/>
    <property type="match status" value="1"/>
</dbReference>
<evidence type="ECO:0000259" key="4">
    <source>
        <dbReference type="PROSITE" id="PS01124"/>
    </source>
</evidence>
<dbReference type="EMBL" id="CP033433">
    <property type="protein sequence ID" value="AYQ72999.1"/>
    <property type="molecule type" value="Genomic_DNA"/>
</dbReference>
<dbReference type="Pfam" id="PF12833">
    <property type="entry name" value="HTH_18"/>
    <property type="match status" value="1"/>
</dbReference>
<dbReference type="InterPro" id="IPR003313">
    <property type="entry name" value="AraC-bd"/>
</dbReference>
<protein>
    <submittedName>
        <fullName evidence="5">Helix-turn-helix domain-containing protein</fullName>
    </submittedName>
</protein>
<dbReference type="InterPro" id="IPR020449">
    <property type="entry name" value="Tscrpt_reg_AraC-type_HTH"/>
</dbReference>
<evidence type="ECO:0000256" key="3">
    <source>
        <dbReference type="ARBA" id="ARBA00023163"/>
    </source>
</evidence>
<dbReference type="PROSITE" id="PS01124">
    <property type="entry name" value="HTH_ARAC_FAMILY_2"/>
    <property type="match status" value="1"/>
</dbReference>
<dbReference type="Gene3D" id="1.10.10.60">
    <property type="entry name" value="Homeodomain-like"/>
    <property type="match status" value="2"/>
</dbReference>
<evidence type="ECO:0000256" key="1">
    <source>
        <dbReference type="ARBA" id="ARBA00023015"/>
    </source>
</evidence>
<keyword evidence="6" id="KW-1185">Reference proteome</keyword>
<dbReference type="PRINTS" id="PR00032">
    <property type="entry name" value="HTHARAC"/>
</dbReference>
<dbReference type="Pfam" id="PF02311">
    <property type="entry name" value="AraC_binding"/>
    <property type="match status" value="1"/>
</dbReference>
<accession>A0A3G3JZS9</accession>
<dbReference type="GO" id="GO:0003700">
    <property type="term" value="F:DNA-binding transcription factor activity"/>
    <property type="evidence" value="ECO:0007669"/>
    <property type="project" value="InterPro"/>
</dbReference>
<name>A0A3G3JZS9_9BACL</name>
<feature type="domain" description="HTH araC/xylS-type" evidence="4">
    <location>
        <begin position="157"/>
        <end position="255"/>
    </location>
</feature>
<dbReference type="RefSeq" id="WP_123041081.1">
    <property type="nucleotide sequence ID" value="NZ_CP033433.1"/>
</dbReference>
<dbReference type="PANTHER" id="PTHR43280">
    <property type="entry name" value="ARAC-FAMILY TRANSCRIPTIONAL REGULATOR"/>
    <property type="match status" value="1"/>
</dbReference>
<dbReference type="InterPro" id="IPR037923">
    <property type="entry name" value="HTH-like"/>
</dbReference>
<evidence type="ECO:0000313" key="6">
    <source>
        <dbReference type="Proteomes" id="UP000269097"/>
    </source>
</evidence>
<organism evidence="5 6">
    <name type="scientific">Cohnella candidum</name>
    <dbReference type="NCBI Taxonomy" id="2674991"/>
    <lineage>
        <taxon>Bacteria</taxon>
        <taxon>Bacillati</taxon>
        <taxon>Bacillota</taxon>
        <taxon>Bacilli</taxon>
        <taxon>Bacillales</taxon>
        <taxon>Paenibacillaceae</taxon>
        <taxon>Cohnella</taxon>
    </lineage>
</organism>